<gene>
    <name evidence="1" type="ORF">TNCT_13691</name>
</gene>
<dbReference type="Proteomes" id="UP000887116">
    <property type="component" value="Unassembled WGS sequence"/>
</dbReference>
<protein>
    <submittedName>
        <fullName evidence="1">Uncharacterized protein</fullName>
    </submittedName>
</protein>
<comment type="caution">
    <text evidence="1">The sequence shown here is derived from an EMBL/GenBank/DDBJ whole genome shotgun (WGS) entry which is preliminary data.</text>
</comment>
<evidence type="ECO:0000313" key="1">
    <source>
        <dbReference type="EMBL" id="GFR22479.1"/>
    </source>
</evidence>
<dbReference type="AlphaFoldDB" id="A0A8X6LWF1"/>
<evidence type="ECO:0000313" key="2">
    <source>
        <dbReference type="Proteomes" id="UP000887116"/>
    </source>
</evidence>
<reference evidence="1" key="1">
    <citation type="submission" date="2020-07" db="EMBL/GenBank/DDBJ databases">
        <title>Multicomponent nature underlies the extraordinary mechanical properties of spider dragline silk.</title>
        <authorList>
            <person name="Kono N."/>
            <person name="Nakamura H."/>
            <person name="Mori M."/>
            <person name="Yoshida Y."/>
            <person name="Ohtoshi R."/>
            <person name="Malay A.D."/>
            <person name="Moran D.A.P."/>
            <person name="Tomita M."/>
            <person name="Numata K."/>
            <person name="Arakawa K."/>
        </authorList>
    </citation>
    <scope>NUCLEOTIDE SEQUENCE</scope>
</reference>
<sequence>MMENKTLASVYVFKRGFIATIPRTENLKACPGSLERETGEIIVKVSRPQHSEESIPNKIPVIVHCLAMTFKMAPKGGNVEMENASFETNLFKFKCKKKYRI</sequence>
<accession>A0A8X6LWF1</accession>
<dbReference type="EMBL" id="BMAO01018294">
    <property type="protein sequence ID" value="GFR22479.1"/>
    <property type="molecule type" value="Genomic_DNA"/>
</dbReference>
<keyword evidence="2" id="KW-1185">Reference proteome</keyword>
<name>A0A8X6LWF1_TRICU</name>
<proteinExistence type="predicted"/>
<organism evidence="1 2">
    <name type="scientific">Trichonephila clavata</name>
    <name type="common">Joro spider</name>
    <name type="synonym">Nephila clavata</name>
    <dbReference type="NCBI Taxonomy" id="2740835"/>
    <lineage>
        <taxon>Eukaryota</taxon>
        <taxon>Metazoa</taxon>
        <taxon>Ecdysozoa</taxon>
        <taxon>Arthropoda</taxon>
        <taxon>Chelicerata</taxon>
        <taxon>Arachnida</taxon>
        <taxon>Araneae</taxon>
        <taxon>Araneomorphae</taxon>
        <taxon>Entelegynae</taxon>
        <taxon>Araneoidea</taxon>
        <taxon>Nephilidae</taxon>
        <taxon>Trichonephila</taxon>
    </lineage>
</organism>